<dbReference type="PANTHER" id="PTHR22589">
    <property type="entry name" value="CARNITINE O-ACYLTRANSFERASE"/>
    <property type="match status" value="1"/>
</dbReference>
<feature type="domain" description="Choline/carnitine acyltransferase" evidence="2">
    <location>
        <begin position="13"/>
        <end position="110"/>
    </location>
</feature>
<keyword evidence="1" id="KW-0808">Transferase</keyword>
<dbReference type="InterPro" id="IPR000542">
    <property type="entry name" value="Carn_acyl_trans"/>
</dbReference>
<organism evidence="3 4">
    <name type="scientific">Piptocephalis cylindrospora</name>
    <dbReference type="NCBI Taxonomy" id="1907219"/>
    <lineage>
        <taxon>Eukaryota</taxon>
        <taxon>Fungi</taxon>
        <taxon>Fungi incertae sedis</taxon>
        <taxon>Zoopagomycota</taxon>
        <taxon>Zoopagomycotina</taxon>
        <taxon>Zoopagomycetes</taxon>
        <taxon>Zoopagales</taxon>
        <taxon>Piptocephalidaceae</taxon>
        <taxon>Piptocephalis</taxon>
    </lineage>
</organism>
<dbReference type="EMBL" id="KZ988039">
    <property type="protein sequence ID" value="RKP13367.1"/>
    <property type="molecule type" value="Genomic_DNA"/>
</dbReference>
<dbReference type="Gene3D" id="1.10.275.20">
    <property type="entry name" value="Choline/Carnitine o-acyltransferase"/>
    <property type="match status" value="1"/>
</dbReference>
<accession>A0A4P9Y398</accession>
<dbReference type="InterPro" id="IPR039551">
    <property type="entry name" value="Cho/carn_acyl_trans"/>
</dbReference>
<dbReference type="Pfam" id="PF00755">
    <property type="entry name" value="Carn_acyltransf"/>
    <property type="match status" value="1"/>
</dbReference>
<evidence type="ECO:0000313" key="4">
    <source>
        <dbReference type="Proteomes" id="UP000267251"/>
    </source>
</evidence>
<evidence type="ECO:0000313" key="3">
    <source>
        <dbReference type="EMBL" id="RKP13367.1"/>
    </source>
</evidence>
<reference evidence="4" key="1">
    <citation type="journal article" date="2018" name="Nat. Microbiol.">
        <title>Leveraging single-cell genomics to expand the fungal tree of life.</title>
        <authorList>
            <person name="Ahrendt S.R."/>
            <person name="Quandt C.A."/>
            <person name="Ciobanu D."/>
            <person name="Clum A."/>
            <person name="Salamov A."/>
            <person name="Andreopoulos B."/>
            <person name="Cheng J.F."/>
            <person name="Woyke T."/>
            <person name="Pelin A."/>
            <person name="Henrissat B."/>
            <person name="Reynolds N.K."/>
            <person name="Benny G.L."/>
            <person name="Smith M.E."/>
            <person name="James T.Y."/>
            <person name="Grigoriev I.V."/>
        </authorList>
    </citation>
    <scope>NUCLEOTIDE SEQUENCE [LARGE SCALE GENOMIC DNA]</scope>
</reference>
<dbReference type="GO" id="GO:0016747">
    <property type="term" value="F:acyltransferase activity, transferring groups other than amino-acyl groups"/>
    <property type="evidence" value="ECO:0007669"/>
    <property type="project" value="UniProtKB-ARBA"/>
</dbReference>
<dbReference type="SUPFAM" id="SSF52777">
    <property type="entry name" value="CoA-dependent acyltransferases"/>
    <property type="match status" value="1"/>
</dbReference>
<dbReference type="PANTHER" id="PTHR22589:SF107">
    <property type="entry name" value="CHOLINE_CARNITINE ACYLTRANSFERASE DOMAIN-CONTAINING PROTEIN"/>
    <property type="match status" value="1"/>
</dbReference>
<dbReference type="OrthoDB" id="240216at2759"/>
<name>A0A4P9Y398_9FUNG</name>
<evidence type="ECO:0000256" key="1">
    <source>
        <dbReference type="ARBA" id="ARBA00023315"/>
    </source>
</evidence>
<dbReference type="Proteomes" id="UP000267251">
    <property type="component" value="Unassembled WGS sequence"/>
</dbReference>
<dbReference type="AlphaFoldDB" id="A0A4P9Y398"/>
<protein>
    <recommendedName>
        <fullName evidence="2">Choline/carnitine acyltransferase domain-containing protein</fullName>
    </recommendedName>
</protein>
<sequence>MSTFQFQETLPKLPIPDLDHTLQVLTQSINAILAASSSSSQKPHLPKDLQDALQEFAKSGTGQGRILQRRLQDHAWRVNRIDPPSARNWLDAWWSQAAYLTWRQPLMVNKDVSSRP</sequence>
<keyword evidence="1" id="KW-0012">Acyltransferase</keyword>
<keyword evidence="4" id="KW-1185">Reference proteome</keyword>
<proteinExistence type="predicted"/>
<gene>
    <name evidence="3" type="ORF">BJ684DRAFT_20135</name>
</gene>
<evidence type="ECO:0000259" key="2">
    <source>
        <dbReference type="Pfam" id="PF00755"/>
    </source>
</evidence>
<dbReference type="InterPro" id="IPR042572">
    <property type="entry name" value="Carn_acyl_trans_N"/>
</dbReference>